<evidence type="ECO:0000313" key="2">
    <source>
        <dbReference type="EMBL" id="BAT00774.1"/>
    </source>
</evidence>
<feature type="region of interest" description="Disordered" evidence="1">
    <location>
        <begin position="101"/>
        <end position="127"/>
    </location>
</feature>
<dbReference type="EMBL" id="AP014963">
    <property type="protein sequence ID" value="BAT00774.1"/>
    <property type="molecule type" value="Genomic_DNA"/>
</dbReference>
<reference evidence="2 3" key="3">
    <citation type="journal article" date="2013" name="Rice">
        <title>Improvement of the Oryza sativa Nipponbare reference genome using next generation sequence and optical map data.</title>
        <authorList>
            <person name="Kawahara Y."/>
            <person name="de la Bastide M."/>
            <person name="Hamilton J.P."/>
            <person name="Kanamori H."/>
            <person name="McCombie W.R."/>
            <person name="Ouyang S."/>
            <person name="Schwartz D.C."/>
            <person name="Tanaka T."/>
            <person name="Wu J."/>
            <person name="Zhou S."/>
            <person name="Childs K.L."/>
            <person name="Davidson R.M."/>
            <person name="Lin H."/>
            <person name="Quesada-Ocampo L."/>
            <person name="Vaillancourt B."/>
            <person name="Sakai H."/>
            <person name="Lee S.S."/>
            <person name="Kim J."/>
            <person name="Numa H."/>
            <person name="Itoh T."/>
            <person name="Buell C.R."/>
            <person name="Matsumoto T."/>
        </authorList>
    </citation>
    <scope>NUCLEOTIDE SEQUENCE [LARGE SCALE GENOMIC DNA]</scope>
    <source>
        <strain evidence="3">cv. Nipponbare</strain>
    </source>
</reference>
<protein>
    <submittedName>
        <fullName evidence="2">Os07g0241751 protein</fullName>
    </submittedName>
</protein>
<sequence>MTTLPKLTYSTDPGSFVSSHSMQLRSWSSRLLLSPLLVSLWRGPMAKTGMVAPSSSRTERSSGVSRASNVFTTVPEEFVVVSVERARILLAISSLKYLLGSNRSDTRSGGISSTGLFSSDSETKQNK</sequence>
<reference evidence="2 3" key="2">
    <citation type="journal article" date="2013" name="Plant Cell Physiol.">
        <title>Rice Annotation Project Database (RAP-DB): an integrative and interactive database for rice genomics.</title>
        <authorList>
            <person name="Sakai H."/>
            <person name="Lee S.S."/>
            <person name="Tanaka T."/>
            <person name="Numa H."/>
            <person name="Kim J."/>
            <person name="Kawahara Y."/>
            <person name="Wakimoto H."/>
            <person name="Yang C.C."/>
            <person name="Iwamoto M."/>
            <person name="Abe T."/>
            <person name="Yamada Y."/>
            <person name="Muto A."/>
            <person name="Inokuchi H."/>
            <person name="Ikemura T."/>
            <person name="Matsumoto T."/>
            <person name="Sasaki T."/>
            <person name="Itoh T."/>
        </authorList>
    </citation>
    <scope>NUCLEOTIDE SEQUENCE [LARGE SCALE GENOMIC DNA]</scope>
    <source>
        <strain evidence="3">cv. Nipponbare</strain>
    </source>
</reference>
<accession>A0A0P0X436</accession>
<evidence type="ECO:0000256" key="1">
    <source>
        <dbReference type="SAM" id="MobiDB-lite"/>
    </source>
</evidence>
<evidence type="ECO:0000313" key="3">
    <source>
        <dbReference type="Proteomes" id="UP000059680"/>
    </source>
</evidence>
<feature type="non-terminal residue" evidence="2">
    <location>
        <position position="127"/>
    </location>
</feature>
<name>A0A0P0X436_ORYSJ</name>
<dbReference type="Gramene" id="Os07t0241751-00">
    <property type="protein sequence ID" value="Os07t0241751-00"/>
    <property type="gene ID" value="Os07g0241751"/>
</dbReference>
<dbReference type="Proteomes" id="UP000059680">
    <property type="component" value="Chromosome 7"/>
</dbReference>
<keyword evidence="3" id="KW-1185">Reference proteome</keyword>
<dbReference type="AlphaFoldDB" id="A0A0P0X436"/>
<reference evidence="3" key="1">
    <citation type="journal article" date="2005" name="Nature">
        <title>The map-based sequence of the rice genome.</title>
        <authorList>
            <consortium name="International rice genome sequencing project (IRGSP)"/>
            <person name="Matsumoto T."/>
            <person name="Wu J."/>
            <person name="Kanamori H."/>
            <person name="Katayose Y."/>
            <person name="Fujisawa M."/>
            <person name="Namiki N."/>
            <person name="Mizuno H."/>
            <person name="Yamamoto K."/>
            <person name="Antonio B.A."/>
            <person name="Baba T."/>
            <person name="Sakata K."/>
            <person name="Nagamura Y."/>
            <person name="Aoki H."/>
            <person name="Arikawa K."/>
            <person name="Arita K."/>
            <person name="Bito T."/>
            <person name="Chiden Y."/>
            <person name="Fujitsuka N."/>
            <person name="Fukunaka R."/>
            <person name="Hamada M."/>
            <person name="Harada C."/>
            <person name="Hayashi A."/>
            <person name="Hijishita S."/>
            <person name="Honda M."/>
            <person name="Hosokawa S."/>
            <person name="Ichikawa Y."/>
            <person name="Idonuma A."/>
            <person name="Iijima M."/>
            <person name="Ikeda M."/>
            <person name="Ikeno M."/>
            <person name="Ito K."/>
            <person name="Ito S."/>
            <person name="Ito T."/>
            <person name="Ito Y."/>
            <person name="Ito Y."/>
            <person name="Iwabuchi A."/>
            <person name="Kamiya K."/>
            <person name="Karasawa W."/>
            <person name="Kurita K."/>
            <person name="Katagiri S."/>
            <person name="Kikuta A."/>
            <person name="Kobayashi H."/>
            <person name="Kobayashi N."/>
            <person name="Machita K."/>
            <person name="Maehara T."/>
            <person name="Masukawa M."/>
            <person name="Mizubayashi T."/>
            <person name="Mukai Y."/>
            <person name="Nagasaki H."/>
            <person name="Nagata Y."/>
            <person name="Naito S."/>
            <person name="Nakashima M."/>
            <person name="Nakama Y."/>
            <person name="Nakamichi Y."/>
            <person name="Nakamura M."/>
            <person name="Meguro A."/>
            <person name="Negishi M."/>
            <person name="Ohta I."/>
            <person name="Ohta T."/>
            <person name="Okamoto M."/>
            <person name="Ono N."/>
            <person name="Saji S."/>
            <person name="Sakaguchi M."/>
            <person name="Sakai K."/>
            <person name="Shibata M."/>
            <person name="Shimokawa T."/>
            <person name="Song J."/>
            <person name="Takazaki Y."/>
            <person name="Terasawa K."/>
            <person name="Tsugane M."/>
            <person name="Tsuji K."/>
            <person name="Ueda S."/>
            <person name="Waki K."/>
            <person name="Yamagata H."/>
            <person name="Yamamoto M."/>
            <person name="Yamamoto S."/>
            <person name="Yamane H."/>
            <person name="Yoshiki S."/>
            <person name="Yoshihara R."/>
            <person name="Yukawa K."/>
            <person name="Zhong H."/>
            <person name="Yano M."/>
            <person name="Yuan Q."/>
            <person name="Ouyang S."/>
            <person name="Liu J."/>
            <person name="Jones K.M."/>
            <person name="Gansberger K."/>
            <person name="Moffat K."/>
            <person name="Hill J."/>
            <person name="Bera J."/>
            <person name="Fadrosh D."/>
            <person name="Jin S."/>
            <person name="Johri S."/>
            <person name="Kim M."/>
            <person name="Overton L."/>
            <person name="Reardon M."/>
            <person name="Tsitrin T."/>
            <person name="Vuong H."/>
            <person name="Weaver B."/>
            <person name="Ciecko A."/>
            <person name="Tallon L."/>
            <person name="Jackson J."/>
            <person name="Pai G."/>
            <person name="Aken S.V."/>
            <person name="Utterback T."/>
            <person name="Reidmuller S."/>
            <person name="Feldblyum T."/>
            <person name="Hsiao J."/>
            <person name="Zismann V."/>
            <person name="Iobst S."/>
            <person name="de Vazeille A.R."/>
            <person name="Buell C.R."/>
            <person name="Ying K."/>
            <person name="Li Y."/>
            <person name="Lu T."/>
            <person name="Huang Y."/>
            <person name="Zhao Q."/>
            <person name="Feng Q."/>
            <person name="Zhang L."/>
            <person name="Zhu J."/>
            <person name="Weng Q."/>
            <person name="Mu J."/>
            <person name="Lu Y."/>
            <person name="Fan D."/>
            <person name="Liu Y."/>
            <person name="Guan J."/>
            <person name="Zhang Y."/>
            <person name="Yu S."/>
            <person name="Liu X."/>
            <person name="Zhang Y."/>
            <person name="Hong G."/>
            <person name="Han B."/>
            <person name="Choisne N."/>
            <person name="Demange N."/>
            <person name="Orjeda G."/>
            <person name="Samain S."/>
            <person name="Cattolico L."/>
            <person name="Pelletier E."/>
            <person name="Couloux A."/>
            <person name="Segurens B."/>
            <person name="Wincker P."/>
            <person name="D'Hont A."/>
            <person name="Scarpelli C."/>
            <person name="Weissenbach J."/>
            <person name="Salanoubat M."/>
            <person name="Quetier F."/>
            <person name="Yu Y."/>
            <person name="Kim H.R."/>
            <person name="Rambo T."/>
            <person name="Currie J."/>
            <person name="Collura K."/>
            <person name="Luo M."/>
            <person name="Yang T."/>
            <person name="Ammiraju J.S.S."/>
            <person name="Engler F."/>
            <person name="Soderlund C."/>
            <person name="Wing R.A."/>
            <person name="Palmer L.E."/>
            <person name="de la Bastide M."/>
            <person name="Spiegel L."/>
            <person name="Nascimento L."/>
            <person name="Zutavern T."/>
            <person name="O'Shaughnessy A."/>
            <person name="Dike S."/>
            <person name="Dedhia N."/>
            <person name="Preston R."/>
            <person name="Balija V."/>
            <person name="McCombie W.R."/>
            <person name="Chow T."/>
            <person name="Chen H."/>
            <person name="Chung M."/>
            <person name="Chen C."/>
            <person name="Shaw J."/>
            <person name="Wu H."/>
            <person name="Hsiao K."/>
            <person name="Chao Y."/>
            <person name="Chu M."/>
            <person name="Cheng C."/>
            <person name="Hour A."/>
            <person name="Lee P."/>
            <person name="Lin S."/>
            <person name="Lin Y."/>
            <person name="Liou J."/>
            <person name="Liu S."/>
            <person name="Hsing Y."/>
            <person name="Raghuvanshi S."/>
            <person name="Mohanty A."/>
            <person name="Bharti A.K."/>
            <person name="Gaur A."/>
            <person name="Gupta V."/>
            <person name="Kumar D."/>
            <person name="Ravi V."/>
            <person name="Vij S."/>
            <person name="Kapur A."/>
            <person name="Khurana P."/>
            <person name="Khurana P."/>
            <person name="Khurana J.P."/>
            <person name="Tyagi A.K."/>
            <person name="Gaikwad K."/>
            <person name="Singh A."/>
            <person name="Dalal V."/>
            <person name="Srivastava S."/>
            <person name="Dixit A."/>
            <person name="Pal A.K."/>
            <person name="Ghazi I.A."/>
            <person name="Yadav M."/>
            <person name="Pandit A."/>
            <person name="Bhargava A."/>
            <person name="Sureshbabu K."/>
            <person name="Batra K."/>
            <person name="Sharma T.R."/>
            <person name="Mohapatra T."/>
            <person name="Singh N.K."/>
            <person name="Messing J."/>
            <person name="Nelson A.B."/>
            <person name="Fuks G."/>
            <person name="Kavchok S."/>
            <person name="Keizer G."/>
            <person name="Linton E."/>
            <person name="Llaca V."/>
            <person name="Song R."/>
            <person name="Tanyolac B."/>
            <person name="Young S."/>
            <person name="Ho-Il K."/>
            <person name="Hahn J.H."/>
            <person name="Sangsakoo G."/>
            <person name="Vanavichit A."/>
            <person name="de Mattos Luiz.A.T."/>
            <person name="Zimmer P.D."/>
            <person name="Malone G."/>
            <person name="Dellagostin O."/>
            <person name="de Oliveira A.C."/>
            <person name="Bevan M."/>
            <person name="Bancroft I."/>
            <person name="Minx P."/>
            <person name="Cordum H."/>
            <person name="Wilson R."/>
            <person name="Cheng Z."/>
            <person name="Jin W."/>
            <person name="Jiang J."/>
            <person name="Leong S.A."/>
            <person name="Iwama H."/>
            <person name="Gojobori T."/>
            <person name="Itoh T."/>
            <person name="Niimura Y."/>
            <person name="Fujii Y."/>
            <person name="Habara T."/>
            <person name="Sakai H."/>
            <person name="Sato Y."/>
            <person name="Wilson G."/>
            <person name="Kumar K."/>
            <person name="McCouch S."/>
            <person name="Juretic N."/>
            <person name="Hoen D."/>
            <person name="Wright S."/>
            <person name="Bruskiewich R."/>
            <person name="Bureau T."/>
            <person name="Miyao A."/>
            <person name="Hirochika H."/>
            <person name="Nishikawa T."/>
            <person name="Kadowaki K."/>
            <person name="Sugiura M."/>
            <person name="Burr B."/>
            <person name="Sasaki T."/>
        </authorList>
    </citation>
    <scope>NUCLEOTIDE SEQUENCE [LARGE SCALE GENOMIC DNA]</scope>
    <source>
        <strain evidence="3">cv. Nipponbare</strain>
    </source>
</reference>
<gene>
    <name evidence="2" type="ordered locus">Os07g0241751</name>
    <name evidence="2" type="ORF">OSNPB_070241751</name>
</gene>
<dbReference type="InParanoid" id="A0A0P0X436"/>
<organism evidence="2 3">
    <name type="scientific">Oryza sativa subsp. japonica</name>
    <name type="common">Rice</name>
    <dbReference type="NCBI Taxonomy" id="39947"/>
    <lineage>
        <taxon>Eukaryota</taxon>
        <taxon>Viridiplantae</taxon>
        <taxon>Streptophyta</taxon>
        <taxon>Embryophyta</taxon>
        <taxon>Tracheophyta</taxon>
        <taxon>Spermatophyta</taxon>
        <taxon>Magnoliopsida</taxon>
        <taxon>Liliopsida</taxon>
        <taxon>Poales</taxon>
        <taxon>Poaceae</taxon>
        <taxon>BOP clade</taxon>
        <taxon>Oryzoideae</taxon>
        <taxon>Oryzeae</taxon>
        <taxon>Oryzinae</taxon>
        <taxon>Oryza</taxon>
        <taxon>Oryza sativa</taxon>
    </lineage>
</organism>
<feature type="compositionally biased region" description="Polar residues" evidence="1">
    <location>
        <begin position="101"/>
        <end position="120"/>
    </location>
</feature>
<dbReference type="PaxDb" id="39947-A0A0P0X436"/>
<proteinExistence type="predicted"/>